<dbReference type="OMA" id="RSFVYCR"/>
<protein>
    <submittedName>
        <fullName evidence="10">NADH:ubiquinone oxidoreductase subunit A8</fullName>
    </submittedName>
</protein>
<accession>A0A8C4R6R6</accession>
<dbReference type="AlphaFoldDB" id="A0A8C4R6R6"/>
<dbReference type="GO" id="GO:0005739">
    <property type="term" value="C:mitochondrion"/>
    <property type="evidence" value="ECO:0007669"/>
    <property type="project" value="UniProtKB-SubCell"/>
</dbReference>
<reference evidence="10" key="2">
    <citation type="submission" date="2025-09" db="UniProtKB">
        <authorList>
            <consortium name="Ensembl"/>
        </authorList>
    </citation>
    <scope>IDENTIFICATION</scope>
</reference>
<proteinExistence type="inferred from homology"/>
<evidence type="ECO:0000256" key="9">
    <source>
        <dbReference type="ARBA" id="ARBA00023157"/>
    </source>
</evidence>
<evidence type="ECO:0000313" key="11">
    <source>
        <dbReference type="Proteomes" id="UP000694388"/>
    </source>
</evidence>
<reference evidence="10" key="1">
    <citation type="submission" date="2025-08" db="UniProtKB">
        <authorList>
            <consortium name="Ensembl"/>
        </authorList>
    </citation>
    <scope>IDENTIFICATION</scope>
</reference>
<evidence type="ECO:0000256" key="3">
    <source>
        <dbReference type="ARBA" id="ARBA00010705"/>
    </source>
</evidence>
<evidence type="ECO:0000256" key="2">
    <source>
        <dbReference type="ARBA" id="ARBA00004173"/>
    </source>
</evidence>
<dbReference type="PANTHER" id="PTHR13344:SF0">
    <property type="entry name" value="NADH DEHYDROGENASE [UBIQUINONE] 1 ALPHA SUBCOMPLEX SUBUNIT 8"/>
    <property type="match status" value="1"/>
</dbReference>
<dbReference type="Proteomes" id="UP000694388">
    <property type="component" value="Unplaced"/>
</dbReference>
<keyword evidence="7" id="KW-0249">Electron transport</keyword>
<evidence type="ECO:0000256" key="7">
    <source>
        <dbReference type="ARBA" id="ARBA00022982"/>
    </source>
</evidence>
<keyword evidence="4" id="KW-0813">Transport</keyword>
<evidence type="ECO:0000256" key="4">
    <source>
        <dbReference type="ARBA" id="ARBA00022448"/>
    </source>
</evidence>
<dbReference type="Ensembl" id="ENSEBUT00000025764.1">
    <property type="protein sequence ID" value="ENSEBUP00000025188.1"/>
    <property type="gene ID" value="ENSEBUG00000015539.1"/>
</dbReference>
<dbReference type="PANTHER" id="PTHR13344">
    <property type="entry name" value="NADH-UBIQUINONE OXIDOREDUCTASE"/>
    <property type="match status" value="1"/>
</dbReference>
<comment type="similarity">
    <text evidence="3">Belongs to the complex I NDUFA8 subunit family.</text>
</comment>
<comment type="subcellular location">
    <subcellularLocation>
        <location evidence="2">Mitochondrion</location>
    </subcellularLocation>
</comment>
<evidence type="ECO:0000256" key="1">
    <source>
        <dbReference type="ARBA" id="ARBA00003195"/>
    </source>
</evidence>
<dbReference type="InterPro" id="IPR016680">
    <property type="entry name" value="NDUFA8"/>
</dbReference>
<dbReference type="PROSITE" id="PS51808">
    <property type="entry name" value="CHCH"/>
    <property type="match status" value="1"/>
</dbReference>
<sequence length="205" mass="23052">MGACAGVARRCVHFPPVLQGPLSGHPPGICQAHPHLLEIETVAIALQVEEVNVSSAVLKAAAHHYGAKCDAPNKAFMLCRWEEKDPRRCLDEGRRVNVCALDFFRLTIKSNCADSFTEYWSCLDKLAICRFRSCREEQLAFDNCVLDKLGWVRPELGELSKITKVKTERPLPENPFNFSERPKPNPAPQTKLKVPKEGLGYFFFP</sequence>
<evidence type="ECO:0000256" key="6">
    <source>
        <dbReference type="ARBA" id="ARBA00022737"/>
    </source>
</evidence>
<evidence type="ECO:0000256" key="8">
    <source>
        <dbReference type="ARBA" id="ARBA00023128"/>
    </source>
</evidence>
<keyword evidence="9" id="KW-1015">Disulfide bond</keyword>
<name>A0A8C4R6R6_EPTBU</name>
<keyword evidence="5" id="KW-0679">Respiratory chain</keyword>
<keyword evidence="6" id="KW-0677">Repeat</keyword>
<keyword evidence="8" id="KW-0496">Mitochondrion</keyword>
<dbReference type="GO" id="GO:0006120">
    <property type="term" value="P:mitochondrial electron transport, NADH to ubiquinone"/>
    <property type="evidence" value="ECO:0007669"/>
    <property type="project" value="InterPro"/>
</dbReference>
<comment type="function">
    <text evidence="1">Accessory subunit of the mitochondrial membrane respiratory chain NADH dehydrogenase (Complex I), that is believed not to be involved in catalysis. Complex I functions in the transfer of electrons from NADH to the respiratory chain. The immediate electron acceptor for the enzyme is believed to be ubiquinone.</text>
</comment>
<dbReference type="GeneTree" id="ENSGT00390000008938"/>
<keyword evidence="11" id="KW-1185">Reference proteome</keyword>
<evidence type="ECO:0000256" key="5">
    <source>
        <dbReference type="ARBA" id="ARBA00022660"/>
    </source>
</evidence>
<organism evidence="10 11">
    <name type="scientific">Eptatretus burgeri</name>
    <name type="common">Inshore hagfish</name>
    <dbReference type="NCBI Taxonomy" id="7764"/>
    <lineage>
        <taxon>Eukaryota</taxon>
        <taxon>Metazoa</taxon>
        <taxon>Chordata</taxon>
        <taxon>Craniata</taxon>
        <taxon>Vertebrata</taxon>
        <taxon>Cyclostomata</taxon>
        <taxon>Myxini</taxon>
        <taxon>Myxiniformes</taxon>
        <taxon>Myxinidae</taxon>
        <taxon>Eptatretinae</taxon>
        <taxon>Eptatretus</taxon>
    </lineage>
</organism>
<evidence type="ECO:0000313" key="10">
    <source>
        <dbReference type="Ensembl" id="ENSEBUP00000025188.1"/>
    </source>
</evidence>